<dbReference type="PROSITE" id="PS51257">
    <property type="entry name" value="PROKAR_LIPOPROTEIN"/>
    <property type="match status" value="1"/>
</dbReference>
<evidence type="ECO:0000313" key="2">
    <source>
        <dbReference type="Proteomes" id="UP000319204"/>
    </source>
</evidence>
<dbReference type="Proteomes" id="UP000319204">
    <property type="component" value="Unassembled WGS sequence"/>
</dbReference>
<proteinExistence type="predicted"/>
<dbReference type="AlphaFoldDB" id="A0A5N5IWP7"/>
<dbReference type="RefSeq" id="WP_151889035.1">
    <property type="nucleotide sequence ID" value="NZ_VNIK02000001.1"/>
</dbReference>
<organism evidence="1 2">
    <name type="scientific">Flagellimonas hadalis</name>
    <dbReference type="NCBI Taxonomy" id="2597517"/>
    <lineage>
        <taxon>Bacteria</taxon>
        <taxon>Pseudomonadati</taxon>
        <taxon>Bacteroidota</taxon>
        <taxon>Flavobacteriia</taxon>
        <taxon>Flavobacteriales</taxon>
        <taxon>Flavobacteriaceae</taxon>
        <taxon>Flagellimonas</taxon>
    </lineage>
</organism>
<accession>A0A5N5IWP7</accession>
<comment type="caution">
    <text evidence="1">The sequence shown here is derived from an EMBL/GenBank/DDBJ whole genome shotgun (WGS) entry which is preliminary data.</text>
</comment>
<reference evidence="1" key="1">
    <citation type="submission" date="2019-10" db="EMBL/GenBank/DDBJ databases">
        <title>Muricauda hadale sp. nov., a piezophilic bacterium isolated from hadopelagic water of the Mariana Trench.</title>
        <authorList>
            <person name="Wei Y."/>
        </authorList>
    </citation>
    <scope>NUCLEOTIDE SEQUENCE [LARGE SCALE GENOMIC DNA]</scope>
    <source>
        <strain evidence="1">MT-229</strain>
    </source>
</reference>
<keyword evidence="2" id="KW-1185">Reference proteome</keyword>
<evidence type="ECO:0000313" key="1">
    <source>
        <dbReference type="EMBL" id="KAB5491889.1"/>
    </source>
</evidence>
<dbReference type="OrthoDB" id="1489643at2"/>
<protein>
    <recommendedName>
        <fullName evidence="3">Lipoprotein</fullName>
    </recommendedName>
</protein>
<dbReference type="EMBL" id="VNIK02000001">
    <property type="protein sequence ID" value="KAB5491889.1"/>
    <property type="molecule type" value="Genomic_DNA"/>
</dbReference>
<sequence>MKKILLLTTILMIAACGGVKKTQEALNTGNYVTAMDKAIKNLAENKTKKGNQEYITLLEEAFAKNAEREEQEIAFLQNDGNPANLETIYNKYVQLKRIQERIKPLLPLRINDQGRNAKFHFENYDNAILNTKDELSEHLYENAIGLLKSAKYKSDYRVAYDDLKYVQEISPGYKETVSKMDEAYNKGLEFVRVEIGNLTEQIIPERLERELLDFNAFGIDNFWLQYHTNPLANVKYDYAMNLDFMEINVSPERVNETQIIKEKQIKDGWEYLLDRNGNVVKDSLGNKIKVDKMRTVTCKFFQFTQTKSAQIGAKVRFTDLKSGQEINAYPLSSQFVFEHIFANYQGDKRALENDLLVYLNAREVPFPSNEQMVYDAGEDLKARLKGIIAKYQFN</sequence>
<evidence type="ECO:0008006" key="3">
    <source>
        <dbReference type="Google" id="ProtNLM"/>
    </source>
</evidence>
<gene>
    <name evidence="1" type="ORF">FOT42_002755</name>
</gene>
<name>A0A5N5IWP7_9FLAO</name>